<dbReference type="PRINTS" id="PR00081">
    <property type="entry name" value="GDHRDH"/>
</dbReference>
<name>A0ABP9R9C8_9PSEU</name>
<dbReference type="InterPro" id="IPR036291">
    <property type="entry name" value="NAD(P)-bd_dom_sf"/>
</dbReference>
<dbReference type="PROSITE" id="PS00061">
    <property type="entry name" value="ADH_SHORT"/>
    <property type="match status" value="1"/>
</dbReference>
<dbReference type="InterPro" id="IPR002347">
    <property type="entry name" value="SDR_fam"/>
</dbReference>
<keyword evidence="2" id="KW-0560">Oxidoreductase</keyword>
<dbReference type="PANTHER" id="PTHR24321">
    <property type="entry name" value="DEHYDROGENASES, SHORT CHAIN"/>
    <property type="match status" value="1"/>
</dbReference>
<evidence type="ECO:0000256" key="2">
    <source>
        <dbReference type="ARBA" id="ARBA00023002"/>
    </source>
</evidence>
<dbReference type="Gene3D" id="3.40.50.720">
    <property type="entry name" value="NAD(P)-binding Rossmann-like Domain"/>
    <property type="match status" value="1"/>
</dbReference>
<feature type="domain" description="Ketoreductase" evidence="4">
    <location>
        <begin position="11"/>
        <end position="193"/>
    </location>
</feature>
<sequence>MGYAKFDLTGHVSLVTGGNSGIGLGMARGLVEAGAQVCIWGTKADRNAEVVESLGERASAMRVDVGEEESVVEALAEVVGRFGRLDSCFANAGVESNRKPLVETSLADFRRITRINLDGAFVTLREAARHMIELGNGGSLVATSSLSVLMGQAGGYAYTASKGGLVTIVKALAVELARHGIRANALLPGWTESGVTAGSFANEKFVSNVMPRMPVRRWGVGDDFGGIAVYLASEASSFHTGDSILIDGGYAAF</sequence>
<reference evidence="6" key="1">
    <citation type="journal article" date="2019" name="Int. J. Syst. Evol. Microbiol.">
        <title>The Global Catalogue of Microorganisms (GCM) 10K type strain sequencing project: providing services to taxonomists for standard genome sequencing and annotation.</title>
        <authorList>
            <consortium name="The Broad Institute Genomics Platform"/>
            <consortium name="The Broad Institute Genome Sequencing Center for Infectious Disease"/>
            <person name="Wu L."/>
            <person name="Ma J."/>
        </authorList>
    </citation>
    <scope>NUCLEOTIDE SEQUENCE [LARGE SCALE GENOMIC DNA]</scope>
    <source>
        <strain evidence="6">JCM 18303</strain>
    </source>
</reference>
<dbReference type="SMART" id="SM00822">
    <property type="entry name" value="PKS_KR"/>
    <property type="match status" value="1"/>
</dbReference>
<dbReference type="InterPro" id="IPR020904">
    <property type="entry name" value="Sc_DH/Rdtase_CS"/>
</dbReference>
<dbReference type="PANTHER" id="PTHR24321:SF8">
    <property type="entry name" value="ESTRADIOL 17-BETA-DEHYDROGENASE 8-RELATED"/>
    <property type="match status" value="1"/>
</dbReference>
<evidence type="ECO:0000313" key="5">
    <source>
        <dbReference type="EMBL" id="GAA5173465.1"/>
    </source>
</evidence>
<evidence type="ECO:0000259" key="4">
    <source>
        <dbReference type="SMART" id="SM00822"/>
    </source>
</evidence>
<evidence type="ECO:0000256" key="1">
    <source>
        <dbReference type="ARBA" id="ARBA00006484"/>
    </source>
</evidence>
<accession>A0ABP9R9C8</accession>
<keyword evidence="6" id="KW-1185">Reference proteome</keyword>
<dbReference type="Proteomes" id="UP001428817">
    <property type="component" value="Unassembled WGS sequence"/>
</dbReference>
<comment type="similarity">
    <text evidence="1">Belongs to the short-chain dehydrogenases/reductases (SDR) family.</text>
</comment>
<dbReference type="InterPro" id="IPR057326">
    <property type="entry name" value="KR_dom"/>
</dbReference>
<organism evidence="5 6">
    <name type="scientific">Pseudonocardia eucalypti</name>
    <dbReference type="NCBI Taxonomy" id="648755"/>
    <lineage>
        <taxon>Bacteria</taxon>
        <taxon>Bacillati</taxon>
        <taxon>Actinomycetota</taxon>
        <taxon>Actinomycetes</taxon>
        <taxon>Pseudonocardiales</taxon>
        <taxon>Pseudonocardiaceae</taxon>
        <taxon>Pseudonocardia</taxon>
    </lineage>
</organism>
<protein>
    <submittedName>
        <fullName evidence="5">SDR family oxidoreductase</fullName>
    </submittedName>
</protein>
<gene>
    <name evidence="5" type="ORF">GCM10023321_75130</name>
</gene>
<evidence type="ECO:0000313" key="6">
    <source>
        <dbReference type="Proteomes" id="UP001428817"/>
    </source>
</evidence>
<evidence type="ECO:0000256" key="3">
    <source>
        <dbReference type="ARBA" id="ARBA00023027"/>
    </source>
</evidence>
<dbReference type="PRINTS" id="PR00080">
    <property type="entry name" value="SDRFAMILY"/>
</dbReference>
<keyword evidence="3" id="KW-0520">NAD</keyword>
<comment type="caution">
    <text evidence="5">The sequence shown here is derived from an EMBL/GenBank/DDBJ whole genome shotgun (WGS) entry which is preliminary data.</text>
</comment>
<proteinExistence type="inferred from homology"/>
<dbReference type="RefSeq" id="WP_185066355.1">
    <property type="nucleotide sequence ID" value="NZ_BAABJP010000056.1"/>
</dbReference>
<dbReference type="Pfam" id="PF13561">
    <property type="entry name" value="adh_short_C2"/>
    <property type="match status" value="1"/>
</dbReference>
<dbReference type="SUPFAM" id="SSF51735">
    <property type="entry name" value="NAD(P)-binding Rossmann-fold domains"/>
    <property type="match status" value="1"/>
</dbReference>
<dbReference type="EMBL" id="BAABJP010000056">
    <property type="protein sequence ID" value="GAA5173465.1"/>
    <property type="molecule type" value="Genomic_DNA"/>
</dbReference>